<evidence type="ECO:0000256" key="1">
    <source>
        <dbReference type="ARBA" id="ARBA00023015"/>
    </source>
</evidence>
<proteinExistence type="predicted"/>
<dbReference type="EMBL" id="BMJI01000009">
    <property type="protein sequence ID" value="GGC91374.1"/>
    <property type="molecule type" value="Genomic_DNA"/>
</dbReference>
<evidence type="ECO:0000256" key="2">
    <source>
        <dbReference type="ARBA" id="ARBA00023125"/>
    </source>
</evidence>
<dbReference type="Gene3D" id="1.10.357.10">
    <property type="entry name" value="Tetracycline Repressor, domain 2"/>
    <property type="match status" value="1"/>
</dbReference>
<keyword evidence="7" id="KW-1185">Reference proteome</keyword>
<evidence type="ECO:0000256" key="3">
    <source>
        <dbReference type="ARBA" id="ARBA00023163"/>
    </source>
</evidence>
<dbReference type="SUPFAM" id="SSF48498">
    <property type="entry name" value="Tetracyclin repressor-like, C-terminal domain"/>
    <property type="match status" value="1"/>
</dbReference>
<evidence type="ECO:0000313" key="6">
    <source>
        <dbReference type="EMBL" id="GGC91374.1"/>
    </source>
</evidence>
<evidence type="ECO:0000256" key="4">
    <source>
        <dbReference type="PROSITE-ProRule" id="PRU00335"/>
    </source>
</evidence>
<organism evidence="6 7">
    <name type="scientific">Tersicoccus solisilvae</name>
    <dbReference type="NCBI Taxonomy" id="1882339"/>
    <lineage>
        <taxon>Bacteria</taxon>
        <taxon>Bacillati</taxon>
        <taxon>Actinomycetota</taxon>
        <taxon>Actinomycetes</taxon>
        <taxon>Micrococcales</taxon>
        <taxon>Micrococcaceae</taxon>
        <taxon>Tersicoccus</taxon>
    </lineage>
</organism>
<evidence type="ECO:0000313" key="7">
    <source>
        <dbReference type="Proteomes" id="UP000597761"/>
    </source>
</evidence>
<reference evidence="7" key="1">
    <citation type="journal article" date="2019" name="Int. J. Syst. Evol. Microbiol.">
        <title>The Global Catalogue of Microorganisms (GCM) 10K type strain sequencing project: providing services to taxonomists for standard genome sequencing and annotation.</title>
        <authorList>
            <consortium name="The Broad Institute Genomics Platform"/>
            <consortium name="The Broad Institute Genome Sequencing Center for Infectious Disease"/>
            <person name="Wu L."/>
            <person name="Ma J."/>
        </authorList>
    </citation>
    <scope>NUCLEOTIDE SEQUENCE [LARGE SCALE GENOMIC DNA]</scope>
    <source>
        <strain evidence="7">CGMCC 1.15480</strain>
    </source>
</reference>
<dbReference type="InterPro" id="IPR009057">
    <property type="entry name" value="Homeodomain-like_sf"/>
</dbReference>
<gene>
    <name evidence="6" type="ORF">GCM10011512_18050</name>
</gene>
<feature type="domain" description="HTH tetR-type" evidence="5">
    <location>
        <begin position="1"/>
        <end position="37"/>
    </location>
</feature>
<comment type="caution">
    <text evidence="6">The sequence shown here is derived from an EMBL/GenBank/DDBJ whole genome shotgun (WGS) entry which is preliminary data.</text>
</comment>
<keyword evidence="2 4" id="KW-0238">DNA-binding</keyword>
<dbReference type="Pfam" id="PF02909">
    <property type="entry name" value="TetR_C_1"/>
    <property type="match status" value="1"/>
</dbReference>
<dbReference type="PROSITE" id="PS50977">
    <property type="entry name" value="HTH_TETR_2"/>
    <property type="match status" value="1"/>
</dbReference>
<dbReference type="InterPro" id="IPR004111">
    <property type="entry name" value="Repressor_TetR_C"/>
</dbReference>
<dbReference type="SUPFAM" id="SSF46689">
    <property type="entry name" value="Homeodomain-like"/>
    <property type="match status" value="1"/>
</dbReference>
<dbReference type="InterPro" id="IPR036271">
    <property type="entry name" value="Tet_transcr_reg_TetR-rel_C_sf"/>
</dbReference>
<comment type="caution">
    <text evidence="4">Lacks conserved residue(s) required for the propagation of feature annotation.</text>
</comment>
<dbReference type="Proteomes" id="UP000597761">
    <property type="component" value="Unassembled WGS sequence"/>
</dbReference>
<evidence type="ECO:0000259" key="5">
    <source>
        <dbReference type="PROSITE" id="PS50977"/>
    </source>
</evidence>
<keyword evidence="3" id="KW-0804">Transcription</keyword>
<keyword evidence="1" id="KW-0805">Transcription regulation</keyword>
<name>A0ABQ1P554_9MICC</name>
<sequence>MRAVAAALGTGAGSLYRYVSSRSDLLDLMADRAVGELLAVPAPIESGIEGMLVLARQQRDLFRRHRWLLDPLTGPIHAGPNALAWFDHCLAVLEPTRAPVSASFEAIALTTGLASTMVRGEAGRASFSFGSVDPDLHSHLDRALAGAASSAPSAAPARDLFDRAVRGLLRGLLETDADAAR</sequence>
<accession>A0ABQ1P554</accession>
<dbReference type="InterPro" id="IPR001647">
    <property type="entry name" value="HTH_TetR"/>
</dbReference>
<protein>
    <recommendedName>
        <fullName evidence="5">HTH tetR-type domain-containing protein</fullName>
    </recommendedName>
</protein>